<feature type="region of interest" description="Disordered" evidence="1">
    <location>
        <begin position="154"/>
        <end position="204"/>
    </location>
</feature>
<keyword evidence="2" id="KW-1133">Transmembrane helix</keyword>
<keyword evidence="2" id="KW-0812">Transmembrane</keyword>
<evidence type="ECO:0000256" key="2">
    <source>
        <dbReference type="SAM" id="Phobius"/>
    </source>
</evidence>
<feature type="compositionally biased region" description="Basic and acidic residues" evidence="1">
    <location>
        <begin position="185"/>
        <end position="201"/>
    </location>
</feature>
<dbReference type="EMBL" id="DVNF01000009">
    <property type="protein sequence ID" value="HIU59805.1"/>
    <property type="molecule type" value="Genomic_DNA"/>
</dbReference>
<proteinExistence type="predicted"/>
<feature type="compositionally biased region" description="Basic and acidic residues" evidence="1">
    <location>
        <begin position="154"/>
        <end position="175"/>
    </location>
</feature>
<protein>
    <submittedName>
        <fullName evidence="3">Uncharacterized protein</fullName>
    </submittedName>
</protein>
<keyword evidence="2" id="KW-0472">Membrane</keyword>
<reference evidence="3" key="2">
    <citation type="journal article" date="2021" name="PeerJ">
        <title>Extensive microbial diversity within the chicken gut microbiome revealed by metagenomics and culture.</title>
        <authorList>
            <person name="Gilroy R."/>
            <person name="Ravi A."/>
            <person name="Getino M."/>
            <person name="Pursley I."/>
            <person name="Horton D.L."/>
            <person name="Alikhan N.F."/>
            <person name="Baker D."/>
            <person name="Gharbi K."/>
            <person name="Hall N."/>
            <person name="Watson M."/>
            <person name="Adriaenssens E.M."/>
            <person name="Foster-Nyarko E."/>
            <person name="Jarju S."/>
            <person name="Secka A."/>
            <person name="Antonio M."/>
            <person name="Oren A."/>
            <person name="Chaudhuri R.R."/>
            <person name="La Ragione R."/>
            <person name="Hildebrand F."/>
            <person name="Pallen M.J."/>
        </authorList>
    </citation>
    <scope>NUCLEOTIDE SEQUENCE</scope>
    <source>
        <strain evidence="3">18911</strain>
    </source>
</reference>
<evidence type="ECO:0000256" key="1">
    <source>
        <dbReference type="SAM" id="MobiDB-lite"/>
    </source>
</evidence>
<feature type="transmembrane region" description="Helical" evidence="2">
    <location>
        <begin position="32"/>
        <end position="56"/>
    </location>
</feature>
<accession>A0A9D1MGL0</accession>
<evidence type="ECO:0000313" key="3">
    <source>
        <dbReference type="EMBL" id="HIU59805.1"/>
    </source>
</evidence>
<dbReference type="Proteomes" id="UP000824094">
    <property type="component" value="Unassembled WGS sequence"/>
</dbReference>
<reference evidence="3" key="1">
    <citation type="submission" date="2020-10" db="EMBL/GenBank/DDBJ databases">
        <authorList>
            <person name="Gilroy R."/>
        </authorList>
    </citation>
    <scope>NUCLEOTIDE SEQUENCE</scope>
    <source>
        <strain evidence="3">18911</strain>
    </source>
</reference>
<evidence type="ECO:0000313" key="4">
    <source>
        <dbReference type="Proteomes" id="UP000824094"/>
    </source>
</evidence>
<name>A0A9D1MGL0_9FIRM</name>
<gene>
    <name evidence="3" type="ORF">IAB05_00270</name>
</gene>
<sequence length="247" mass="27908">MYRPSAIAEISGSAVRYAVNGIKGVFKSVAILLWRTGTLWSVGYALYTAALFIAGYDPFKGSFSGIFIAGGAVTVILNIAIAISNTAERPFVSAAIGYRHPVWESNAHRRQVYREVLATHSSPDTDTANGRGIIKKTYGNTTYIDYIRPEKKRTSSLREKTSDKTVKKYKKDTSGNRKTAIGNRNENKTKNTSSNRDRDRIVNSPYKTKPKIYMSSIEDRLIYDYPDRFEVYIIEGETKRLDRTEYK</sequence>
<organism evidence="3 4">
    <name type="scientific">Candidatus Stercoripulliclostridium merdigallinarum</name>
    <dbReference type="NCBI Taxonomy" id="2840951"/>
    <lineage>
        <taxon>Bacteria</taxon>
        <taxon>Bacillati</taxon>
        <taxon>Bacillota</taxon>
        <taxon>Clostridia</taxon>
        <taxon>Eubacteriales</taxon>
        <taxon>Candidatus Stercoripulliclostridium</taxon>
    </lineage>
</organism>
<feature type="transmembrane region" description="Helical" evidence="2">
    <location>
        <begin position="62"/>
        <end position="83"/>
    </location>
</feature>
<dbReference type="AlphaFoldDB" id="A0A9D1MGL0"/>
<comment type="caution">
    <text evidence="3">The sequence shown here is derived from an EMBL/GenBank/DDBJ whole genome shotgun (WGS) entry which is preliminary data.</text>
</comment>